<dbReference type="InterPro" id="IPR007074">
    <property type="entry name" value="LicD/FKTN/FKRP_NTP_transf"/>
</dbReference>
<dbReference type="AlphaFoldDB" id="A0A174RAV5"/>
<name>A0A174RAV5_9FIRM</name>
<proteinExistence type="predicted"/>
<sequence>MTAPVHTTEERGKKSDYLEVIDVIFEEKHYHAPKNYDTYLTQLYGNYMQIPPKEEKKSHHDFYMYWTVKK</sequence>
<evidence type="ECO:0000259" key="1">
    <source>
        <dbReference type="Pfam" id="PF04991"/>
    </source>
</evidence>
<dbReference type="Pfam" id="PF04991">
    <property type="entry name" value="LicD"/>
    <property type="match status" value="1"/>
</dbReference>
<dbReference type="Proteomes" id="UP000095712">
    <property type="component" value="Unassembled WGS sequence"/>
</dbReference>
<evidence type="ECO:0000313" key="2">
    <source>
        <dbReference type="EMBL" id="CUP79639.1"/>
    </source>
</evidence>
<dbReference type="GO" id="GO:0009100">
    <property type="term" value="P:glycoprotein metabolic process"/>
    <property type="evidence" value="ECO:0007669"/>
    <property type="project" value="UniProtKB-ARBA"/>
</dbReference>
<dbReference type="EMBL" id="CZAW01000033">
    <property type="protein sequence ID" value="CUP79639.1"/>
    <property type="molecule type" value="Genomic_DNA"/>
</dbReference>
<feature type="domain" description="LicD/FKTN/FKRP nucleotidyltransferase" evidence="1">
    <location>
        <begin position="13"/>
        <end position="45"/>
    </location>
</feature>
<organism evidence="2 3">
    <name type="scientific">Blautia wexlerae</name>
    <dbReference type="NCBI Taxonomy" id="418240"/>
    <lineage>
        <taxon>Bacteria</taxon>
        <taxon>Bacillati</taxon>
        <taxon>Bacillota</taxon>
        <taxon>Clostridia</taxon>
        <taxon>Lachnospirales</taxon>
        <taxon>Lachnospiraceae</taxon>
        <taxon>Blautia</taxon>
    </lineage>
</organism>
<protein>
    <submittedName>
        <fullName evidence="2">LPS biosynthesis protein</fullName>
    </submittedName>
</protein>
<gene>
    <name evidence="2" type="ORF">ERS852523_02840</name>
</gene>
<reference evidence="2 3" key="1">
    <citation type="submission" date="2015-09" db="EMBL/GenBank/DDBJ databases">
        <authorList>
            <consortium name="Pathogen Informatics"/>
        </authorList>
    </citation>
    <scope>NUCLEOTIDE SEQUENCE [LARGE SCALE GENOMIC DNA]</scope>
    <source>
        <strain evidence="2 3">2789STDY5834911</strain>
    </source>
</reference>
<evidence type="ECO:0000313" key="3">
    <source>
        <dbReference type="Proteomes" id="UP000095712"/>
    </source>
</evidence>
<accession>A0A174RAV5</accession>